<feature type="transmembrane region" description="Helical" evidence="1">
    <location>
        <begin position="151"/>
        <end position="172"/>
    </location>
</feature>
<dbReference type="Proteomes" id="UP000760860">
    <property type="component" value="Unassembled WGS sequence"/>
</dbReference>
<dbReference type="EMBL" id="RCMV01000765">
    <property type="protein sequence ID" value="KAG3213137.1"/>
    <property type="molecule type" value="Genomic_DNA"/>
</dbReference>
<dbReference type="EMBL" id="RCML01000684">
    <property type="protein sequence ID" value="KAG2971167.1"/>
    <property type="molecule type" value="Genomic_DNA"/>
</dbReference>
<dbReference type="Proteomes" id="UP000688947">
    <property type="component" value="Unassembled WGS sequence"/>
</dbReference>
<protein>
    <submittedName>
        <fullName evidence="8">Uncharacterized protein</fullName>
    </submittedName>
</protein>
<dbReference type="VEuPathDB" id="FungiDB:PC110_g18923"/>
<dbReference type="Proteomes" id="UP000735874">
    <property type="component" value="Unassembled WGS sequence"/>
</dbReference>
<evidence type="ECO:0000313" key="7">
    <source>
        <dbReference type="EMBL" id="KAG6954363.1"/>
    </source>
</evidence>
<evidence type="ECO:0000313" key="3">
    <source>
        <dbReference type="EMBL" id="KAG2897850.1"/>
    </source>
</evidence>
<reference evidence="8 9" key="1">
    <citation type="submission" date="2018-01" db="EMBL/GenBank/DDBJ databases">
        <title>Draft genome of the strawberry crown rot pathogen Phytophthora cactorum.</title>
        <authorList>
            <person name="Armitage A.D."/>
            <person name="Lysoe E."/>
            <person name="Nellist C.F."/>
            <person name="Harrison R.J."/>
            <person name="Brurberg M.B."/>
        </authorList>
    </citation>
    <scope>NUCLEOTIDE SEQUENCE [LARGE SCALE GENOMIC DNA]</scope>
    <source>
        <strain evidence="8 9">10300</strain>
    </source>
</reference>
<dbReference type="OrthoDB" id="161961at2759"/>
<keyword evidence="1" id="KW-0472">Membrane</keyword>
<evidence type="ECO:0000313" key="6">
    <source>
        <dbReference type="EMBL" id="KAG3213137.1"/>
    </source>
</evidence>
<organism evidence="8 9">
    <name type="scientific">Phytophthora cactorum</name>
    <dbReference type="NCBI Taxonomy" id="29920"/>
    <lineage>
        <taxon>Eukaryota</taxon>
        <taxon>Sar</taxon>
        <taxon>Stramenopiles</taxon>
        <taxon>Oomycota</taxon>
        <taxon>Peronosporomycetes</taxon>
        <taxon>Peronosporales</taxon>
        <taxon>Peronosporaceae</taxon>
        <taxon>Phytophthora</taxon>
    </lineage>
</organism>
<dbReference type="Proteomes" id="UP000774804">
    <property type="component" value="Unassembled WGS sequence"/>
</dbReference>
<name>A0A329RJW2_9STRA</name>
<keyword evidence="1" id="KW-1133">Transmembrane helix</keyword>
<evidence type="ECO:0000256" key="1">
    <source>
        <dbReference type="SAM" id="Phobius"/>
    </source>
</evidence>
<keyword evidence="1" id="KW-0812">Transmembrane</keyword>
<dbReference type="Proteomes" id="UP000697107">
    <property type="component" value="Unassembled WGS sequence"/>
</dbReference>
<dbReference type="EMBL" id="RCMI01000782">
    <property type="protein sequence ID" value="KAG2897850.1"/>
    <property type="molecule type" value="Genomic_DNA"/>
</dbReference>
<sequence>MSKAAVLRNLITFANEPDEDEQVACSIISVKGDATYCINGPVCGDTAEGSSKQVSGACPAEGDAAIGHCIQTSRNFAAGCVAPVDAQCVISALDHWECVFPDANNDSSASTALDEATQLATLSSDKLALSASTQETSTTSESEKLVQGPNAALNIVVGVSCCILALVGIVYVKKRRNAKQARDSVLSHSTISIVTL</sequence>
<accession>A0A329RJW2</accession>
<dbReference type="EMBL" id="RCMG01000797">
    <property type="protein sequence ID" value="KAG2847075.1"/>
    <property type="molecule type" value="Genomic_DNA"/>
</dbReference>
<reference evidence="2" key="2">
    <citation type="submission" date="2018-10" db="EMBL/GenBank/DDBJ databases">
        <title>Effector identification in a new, highly contiguous assembly of the strawberry crown rot pathogen Phytophthora cactorum.</title>
        <authorList>
            <person name="Armitage A.D."/>
            <person name="Nellist C.F."/>
            <person name="Bates H."/>
            <person name="Vickerstaff R.J."/>
            <person name="Harrison R.J."/>
        </authorList>
    </citation>
    <scope>NUCLEOTIDE SEQUENCE</scope>
    <source>
        <strain evidence="2">15-7</strain>
        <strain evidence="3">4032</strain>
        <strain evidence="4">4040</strain>
        <strain evidence="5">P415</strain>
        <strain evidence="6">P421</strain>
    </source>
</reference>
<reference evidence="7" key="3">
    <citation type="submission" date="2021-01" db="EMBL/GenBank/DDBJ databases">
        <title>Phytophthora aleatoria, a newly-described species from Pinus radiata is distinct from Phytophthora cactorum isolates based on comparative genomics.</title>
        <authorList>
            <person name="Mcdougal R."/>
            <person name="Panda P."/>
            <person name="Williams N."/>
            <person name="Studholme D.J."/>
        </authorList>
    </citation>
    <scope>NUCLEOTIDE SEQUENCE</scope>
    <source>
        <strain evidence="7">NZFS 3830</strain>
    </source>
</reference>
<dbReference type="Proteomes" id="UP000736787">
    <property type="component" value="Unassembled WGS sequence"/>
</dbReference>
<dbReference type="EMBL" id="RCMK01001012">
    <property type="protein sequence ID" value="KAG2904750.1"/>
    <property type="molecule type" value="Genomic_DNA"/>
</dbReference>
<dbReference type="AlphaFoldDB" id="A0A329RJW2"/>
<evidence type="ECO:0000313" key="9">
    <source>
        <dbReference type="Proteomes" id="UP000251314"/>
    </source>
</evidence>
<dbReference type="Proteomes" id="UP000251314">
    <property type="component" value="Unassembled WGS sequence"/>
</dbReference>
<proteinExistence type="predicted"/>
<dbReference type="EMBL" id="MJFZ01000854">
    <property type="protein sequence ID" value="RAW24650.1"/>
    <property type="molecule type" value="Genomic_DNA"/>
</dbReference>
<evidence type="ECO:0000313" key="4">
    <source>
        <dbReference type="EMBL" id="KAG2904750.1"/>
    </source>
</evidence>
<evidence type="ECO:0000313" key="8">
    <source>
        <dbReference type="EMBL" id="RAW24650.1"/>
    </source>
</evidence>
<evidence type="ECO:0000313" key="5">
    <source>
        <dbReference type="EMBL" id="KAG2971167.1"/>
    </source>
</evidence>
<keyword evidence="9" id="KW-1185">Reference proteome</keyword>
<evidence type="ECO:0000313" key="2">
    <source>
        <dbReference type="EMBL" id="KAG2847075.1"/>
    </source>
</evidence>
<gene>
    <name evidence="7" type="ORF">JG687_00011854</name>
    <name evidence="8" type="ORF">PC110_g18923</name>
    <name evidence="2" type="ORF">PC113_g17844</name>
    <name evidence="3" type="ORF">PC115_g17031</name>
    <name evidence="4" type="ORF">PC117_g20944</name>
    <name evidence="5" type="ORF">PC118_g16446</name>
    <name evidence="6" type="ORF">PC129_g15917</name>
</gene>
<dbReference type="EMBL" id="JAENGZ010000751">
    <property type="protein sequence ID" value="KAG6954363.1"/>
    <property type="molecule type" value="Genomic_DNA"/>
</dbReference>
<comment type="caution">
    <text evidence="8">The sequence shown here is derived from an EMBL/GenBank/DDBJ whole genome shotgun (WGS) entry which is preliminary data.</text>
</comment>